<keyword evidence="2" id="KW-1185">Reference proteome</keyword>
<reference evidence="1" key="1">
    <citation type="submission" date="2022-06" db="EMBL/GenBank/DDBJ databases">
        <authorList>
            <person name="Legras J.-L."/>
            <person name="Devillers H."/>
            <person name="Grondin C."/>
        </authorList>
    </citation>
    <scope>NUCLEOTIDE SEQUENCE</scope>
    <source>
        <strain evidence="1">CLIB 1444</strain>
    </source>
</reference>
<organism evidence="1 2">
    <name type="scientific">[Candida] jaroonii</name>
    <dbReference type="NCBI Taxonomy" id="467808"/>
    <lineage>
        <taxon>Eukaryota</taxon>
        <taxon>Fungi</taxon>
        <taxon>Dikarya</taxon>
        <taxon>Ascomycota</taxon>
        <taxon>Saccharomycotina</taxon>
        <taxon>Pichiomycetes</taxon>
        <taxon>Debaryomycetaceae</taxon>
        <taxon>Yamadazyma</taxon>
    </lineage>
</organism>
<name>A0ACA9Y625_9ASCO</name>
<accession>A0ACA9Y625</accession>
<evidence type="ECO:0000313" key="2">
    <source>
        <dbReference type="Proteomes" id="UP001152531"/>
    </source>
</evidence>
<dbReference type="EMBL" id="CALSDN010000003">
    <property type="protein sequence ID" value="CAH6720227.1"/>
    <property type="molecule type" value="Genomic_DNA"/>
</dbReference>
<proteinExistence type="predicted"/>
<evidence type="ECO:0000313" key="1">
    <source>
        <dbReference type="EMBL" id="CAH6720227.1"/>
    </source>
</evidence>
<gene>
    <name evidence="1" type="ORF">CLIB1444_03S07228</name>
</gene>
<sequence>MSRFSNISCFQTTFQATGGRIGTPGPRFKWNTTKSRIFFTLGVMFVVIVSTLHIQKHLPEKISPDLVKRSESLRLPSRLIANSISSASTSDQRQIFQVSYPNVAGNYGSAVASQTLLTHTFGNSWGTPATVPYTPPNANFNKIVLTLNTTCSGVQYDRLAHLFLGGVPIWRTSTMEPGGASVLSTFSKDVSLYDSVFQAGGELLFKLDNILNGDVNGSFDVILTASYYHVDSETPTPGIAGILDDTAAPRVFSLTEDPLYDLANDSLNISLPAVNSNTTRMKLMVFTSGNGDEEFWYTNSLNANVQKYSSLGLRGHGPIRTVFVKYNGAVIANVLPQPVIFTGGISPALWSPMVSVSAFDLLPIEIDLTALIPGLQPSDQIEISVGNGDIEDGQIGGEWITAANLLVWENSLVKSTGGKSVQQTFNQKPIVDNEDQDGLNQTITYQTAAQMSSTITYKLINGTQIEVFVSYDTKGSTFNSQFYSSSGGTQLMSQSSDFTKHLTIVGKNGESIVDVKSQYHYPVTVNAVYTGDNNDLTLNLNVANGYTLSVDTPSSNIMKLEDIQNGTSIFVQSSSGNHGTGNNEDTYSLVDNVGKVNYYRHVKVNSNGTYEYDESYGG</sequence>
<protein>
    <submittedName>
        <fullName evidence="1">Uncharacterized protein</fullName>
    </submittedName>
</protein>
<comment type="caution">
    <text evidence="1">The sequence shown here is derived from an EMBL/GenBank/DDBJ whole genome shotgun (WGS) entry which is preliminary data.</text>
</comment>
<dbReference type="Proteomes" id="UP001152531">
    <property type="component" value="Unassembled WGS sequence"/>
</dbReference>